<comment type="caution">
    <text evidence="3">The sequence shown here is derived from an EMBL/GenBank/DDBJ whole genome shotgun (WGS) entry which is preliminary data.</text>
</comment>
<dbReference type="RefSeq" id="WP_343164075.1">
    <property type="nucleotide sequence ID" value="NZ_JBHRSV010000001.1"/>
</dbReference>
<evidence type="ECO:0000313" key="4">
    <source>
        <dbReference type="Proteomes" id="UP001595379"/>
    </source>
</evidence>
<reference evidence="4" key="1">
    <citation type="journal article" date="2019" name="Int. J. Syst. Evol. Microbiol.">
        <title>The Global Catalogue of Microorganisms (GCM) 10K type strain sequencing project: providing services to taxonomists for standard genome sequencing and annotation.</title>
        <authorList>
            <consortium name="The Broad Institute Genomics Platform"/>
            <consortium name="The Broad Institute Genome Sequencing Center for Infectious Disease"/>
            <person name="Wu L."/>
            <person name="Ma J."/>
        </authorList>
    </citation>
    <scope>NUCLEOTIDE SEQUENCE [LARGE SCALE GENOMIC DNA]</scope>
    <source>
        <strain evidence="4">KCTC 52487</strain>
    </source>
</reference>
<feature type="compositionally biased region" description="Low complexity" evidence="1">
    <location>
        <begin position="160"/>
        <end position="173"/>
    </location>
</feature>
<dbReference type="EMBL" id="JBHRSV010000001">
    <property type="protein sequence ID" value="MFC2925198.1"/>
    <property type="molecule type" value="Genomic_DNA"/>
</dbReference>
<name>A0ABV6ZUY9_9PROT</name>
<feature type="domain" description="DUF6456" evidence="2">
    <location>
        <begin position="107"/>
        <end position="242"/>
    </location>
</feature>
<gene>
    <name evidence="3" type="ORF">ACFOOR_03670</name>
</gene>
<evidence type="ECO:0000259" key="2">
    <source>
        <dbReference type="Pfam" id="PF20057"/>
    </source>
</evidence>
<feature type="region of interest" description="Disordered" evidence="1">
    <location>
        <begin position="140"/>
        <end position="177"/>
    </location>
</feature>
<protein>
    <submittedName>
        <fullName evidence="3">DUF6456 domain-containing protein</fullName>
    </submittedName>
</protein>
<dbReference type="InterPro" id="IPR045599">
    <property type="entry name" value="DUF6456"/>
</dbReference>
<keyword evidence="4" id="KW-1185">Reference proteome</keyword>
<dbReference type="Proteomes" id="UP001595379">
    <property type="component" value="Unassembled WGS sequence"/>
</dbReference>
<organism evidence="3 4">
    <name type="scientific">Hyphobacterium vulgare</name>
    <dbReference type="NCBI Taxonomy" id="1736751"/>
    <lineage>
        <taxon>Bacteria</taxon>
        <taxon>Pseudomonadati</taxon>
        <taxon>Pseudomonadota</taxon>
        <taxon>Alphaproteobacteria</taxon>
        <taxon>Maricaulales</taxon>
        <taxon>Maricaulaceae</taxon>
        <taxon>Hyphobacterium</taxon>
    </lineage>
</organism>
<evidence type="ECO:0000256" key="1">
    <source>
        <dbReference type="SAM" id="MobiDB-lite"/>
    </source>
</evidence>
<proteinExistence type="predicted"/>
<sequence length="253" mass="27527">MAAIGARWLKRLAVPGARVLPDRTRGYAVFPKGDRRRRPVAHVTPDQFHFARAQGWLEPEGEGYRLSAGFDRAGVRFAHGRDGFMAQHGGFETAGIVDRGGRIETVRRRAEASPLDRWRRAGPDGAAPLLDRAEYEAGERLRADHVRSTMSQRLTADSTSPPRSKSGRGPSAPEDAPLSALDARTRVMDALEAVGPGLDRVVFAVCIREAGLGDVERGEGWPKRSGKIALKLGLTRLAIHYGMKPRQAAPASP</sequence>
<dbReference type="Pfam" id="PF20057">
    <property type="entry name" value="DUF6456"/>
    <property type="match status" value="1"/>
</dbReference>
<feature type="compositionally biased region" description="Polar residues" evidence="1">
    <location>
        <begin position="148"/>
        <end position="159"/>
    </location>
</feature>
<accession>A0ABV6ZUY9</accession>
<evidence type="ECO:0000313" key="3">
    <source>
        <dbReference type="EMBL" id="MFC2925198.1"/>
    </source>
</evidence>